<dbReference type="PANTHER" id="PTHR13507">
    <property type="entry name" value="PRKR-INTERACTING PROTEIN 1"/>
    <property type="match status" value="1"/>
</dbReference>
<proteinExistence type="predicted"/>
<sequence>MSEPGKESIPTSADPRSKRPTKRRQLTPVSEQANQINVLFKDPSKEIRLPPISKPRTLDSLASPPEIVANVQGSSAGAGSGEFHVYKASRRREYERLRLMDEESKREKSNEEFEKKRAETQRKDEEKTNKNRRKREKRKAAAAKNKSTAMDVEGDGNKDKNGEDGEGARKNKAPPLAPLSPRQRDNNNTGADLENGGEQQSHEEQGVIIHDDD</sequence>
<dbReference type="Pfam" id="PF06658">
    <property type="entry name" value="DUF1168"/>
    <property type="match status" value="1"/>
</dbReference>
<dbReference type="GeneID" id="31003777"/>
<dbReference type="RefSeq" id="XP_020120787.1">
    <property type="nucleotide sequence ID" value="XM_020266817.1"/>
</dbReference>
<dbReference type="Proteomes" id="UP000214365">
    <property type="component" value="Unassembled WGS sequence"/>
</dbReference>
<dbReference type="OrthoDB" id="10067079at2759"/>
<keyword evidence="3" id="KW-1185">Reference proteome</keyword>
<evidence type="ECO:0000313" key="3">
    <source>
        <dbReference type="Proteomes" id="UP000214365"/>
    </source>
</evidence>
<feature type="compositionally biased region" description="Basic and acidic residues" evidence="1">
    <location>
        <begin position="91"/>
        <end position="129"/>
    </location>
</feature>
<dbReference type="GO" id="GO:0004860">
    <property type="term" value="F:protein kinase inhibitor activity"/>
    <property type="evidence" value="ECO:0007669"/>
    <property type="project" value="TreeGrafter"/>
</dbReference>
<evidence type="ECO:0008006" key="4">
    <source>
        <dbReference type="Google" id="ProtNLM"/>
    </source>
</evidence>
<dbReference type="InterPro" id="IPR009548">
    <property type="entry name" value="Prkrip1"/>
</dbReference>
<dbReference type="GO" id="GO:0003725">
    <property type="term" value="F:double-stranded RNA binding"/>
    <property type="evidence" value="ECO:0007669"/>
    <property type="project" value="InterPro"/>
</dbReference>
<dbReference type="GO" id="GO:0005730">
    <property type="term" value="C:nucleolus"/>
    <property type="evidence" value="ECO:0007669"/>
    <property type="project" value="TreeGrafter"/>
</dbReference>
<dbReference type="GO" id="GO:0019901">
    <property type="term" value="F:protein kinase binding"/>
    <property type="evidence" value="ECO:0007669"/>
    <property type="project" value="TreeGrafter"/>
</dbReference>
<gene>
    <name evidence="2" type="ORF">UA08_04022</name>
</gene>
<feature type="region of interest" description="Disordered" evidence="1">
    <location>
        <begin position="1"/>
        <end position="213"/>
    </location>
</feature>
<feature type="compositionally biased region" description="Basic and acidic residues" evidence="1">
    <location>
        <begin position="155"/>
        <end position="169"/>
    </location>
</feature>
<evidence type="ECO:0000313" key="2">
    <source>
        <dbReference type="EMBL" id="OKL60666.1"/>
    </source>
</evidence>
<feature type="compositionally biased region" description="Polar residues" evidence="1">
    <location>
        <begin position="27"/>
        <end position="37"/>
    </location>
</feature>
<dbReference type="AlphaFoldDB" id="A0A1Q5Q954"/>
<organism evidence="2 3">
    <name type="scientific">Talaromyces atroroseus</name>
    <dbReference type="NCBI Taxonomy" id="1441469"/>
    <lineage>
        <taxon>Eukaryota</taxon>
        <taxon>Fungi</taxon>
        <taxon>Dikarya</taxon>
        <taxon>Ascomycota</taxon>
        <taxon>Pezizomycotina</taxon>
        <taxon>Eurotiomycetes</taxon>
        <taxon>Eurotiomycetidae</taxon>
        <taxon>Eurotiales</taxon>
        <taxon>Trichocomaceae</taxon>
        <taxon>Talaromyces</taxon>
        <taxon>Talaromyces sect. Trachyspermi</taxon>
    </lineage>
</organism>
<dbReference type="STRING" id="1441469.A0A1Q5Q954"/>
<feature type="compositionally biased region" description="Basic residues" evidence="1">
    <location>
        <begin position="130"/>
        <end position="141"/>
    </location>
</feature>
<reference evidence="2 3" key="1">
    <citation type="submission" date="2015-06" db="EMBL/GenBank/DDBJ databases">
        <title>Talaromyces atroroseus IBT 11181 draft genome.</title>
        <authorList>
            <person name="Rasmussen K.B."/>
            <person name="Rasmussen S."/>
            <person name="Petersen B."/>
            <person name="Sicheritz-Ponten T."/>
            <person name="Mortensen U.H."/>
            <person name="Thrane U."/>
        </authorList>
    </citation>
    <scope>NUCLEOTIDE SEQUENCE [LARGE SCALE GENOMIC DNA]</scope>
    <source>
        <strain evidence="2 3">IBT 11181</strain>
    </source>
</reference>
<protein>
    <recommendedName>
        <fullName evidence="4">PRKR-interacting protein 1</fullName>
    </recommendedName>
</protein>
<accession>A0A1Q5Q954</accession>
<dbReference type="EMBL" id="LFMY01000005">
    <property type="protein sequence ID" value="OKL60666.1"/>
    <property type="molecule type" value="Genomic_DNA"/>
</dbReference>
<evidence type="ECO:0000256" key="1">
    <source>
        <dbReference type="SAM" id="MobiDB-lite"/>
    </source>
</evidence>
<name>A0A1Q5Q954_TALAT</name>
<dbReference type="PANTHER" id="PTHR13507:SF0">
    <property type="entry name" value="PRKR-INTERACTING PROTEIN 1"/>
    <property type="match status" value="1"/>
</dbReference>
<comment type="caution">
    <text evidence="2">The sequence shown here is derived from an EMBL/GenBank/DDBJ whole genome shotgun (WGS) entry which is preliminary data.</text>
</comment>